<reference evidence="2 3" key="1">
    <citation type="submission" date="2020-10" db="EMBL/GenBank/DDBJ databases">
        <title>Sequencing the genomes of 1000 actinobacteria strains.</title>
        <authorList>
            <person name="Klenk H.-P."/>
        </authorList>
    </citation>
    <scope>NUCLEOTIDE SEQUENCE [LARGE SCALE GENOMIC DNA]</scope>
    <source>
        <strain evidence="2 3">DSM 46661</strain>
    </source>
</reference>
<protein>
    <submittedName>
        <fullName evidence="2">Uncharacterized protein</fullName>
    </submittedName>
</protein>
<proteinExistence type="predicted"/>
<accession>A0ABR9L4B3</accession>
<name>A0ABR9L4B3_9PSEU</name>
<comment type="caution">
    <text evidence="2">The sequence shown here is derived from an EMBL/GenBank/DDBJ whole genome shotgun (WGS) entry which is preliminary data.</text>
</comment>
<feature type="region of interest" description="Disordered" evidence="1">
    <location>
        <begin position="95"/>
        <end position="183"/>
    </location>
</feature>
<organism evidence="2 3">
    <name type="scientific">Amycolatopsis roodepoortensis</name>
    <dbReference type="NCBI Taxonomy" id="700274"/>
    <lineage>
        <taxon>Bacteria</taxon>
        <taxon>Bacillati</taxon>
        <taxon>Actinomycetota</taxon>
        <taxon>Actinomycetes</taxon>
        <taxon>Pseudonocardiales</taxon>
        <taxon>Pseudonocardiaceae</taxon>
        <taxon>Amycolatopsis</taxon>
    </lineage>
</organism>
<feature type="compositionally biased region" description="Basic and acidic residues" evidence="1">
    <location>
        <begin position="146"/>
        <end position="166"/>
    </location>
</feature>
<evidence type="ECO:0000313" key="2">
    <source>
        <dbReference type="EMBL" id="MBE1575360.1"/>
    </source>
</evidence>
<evidence type="ECO:0000256" key="1">
    <source>
        <dbReference type="SAM" id="MobiDB-lite"/>
    </source>
</evidence>
<feature type="compositionally biased region" description="Basic and acidic residues" evidence="1">
    <location>
        <begin position="126"/>
        <end position="139"/>
    </location>
</feature>
<dbReference type="EMBL" id="JADBEJ010000004">
    <property type="protein sequence ID" value="MBE1575360.1"/>
    <property type="molecule type" value="Genomic_DNA"/>
</dbReference>
<evidence type="ECO:0000313" key="3">
    <source>
        <dbReference type="Proteomes" id="UP000656548"/>
    </source>
</evidence>
<gene>
    <name evidence="2" type="ORF">H4W30_002407</name>
</gene>
<dbReference type="Proteomes" id="UP000656548">
    <property type="component" value="Unassembled WGS sequence"/>
</dbReference>
<keyword evidence="3" id="KW-1185">Reference proteome</keyword>
<feature type="compositionally biased region" description="Basic and acidic residues" evidence="1">
    <location>
        <begin position="110"/>
        <end position="119"/>
    </location>
</feature>
<dbReference type="RefSeq" id="WP_192742888.1">
    <property type="nucleotide sequence ID" value="NZ_JADBEJ010000004.1"/>
</dbReference>
<dbReference type="SUPFAM" id="SSF56770">
    <property type="entry name" value="HydA/Nqo6-like"/>
    <property type="match status" value="1"/>
</dbReference>
<sequence>MDVRTWLLRHTPIRPLIVTTLGGTDVRLAAERAARMSGWRPALSPAEANLLVVAGPDDPVMAPFLDSIWKQIPAPKARIHLDEPAAVETGLASGAERVRSADEQSEAEVTPDHGGHDQIESSTMAEHGHSQPEHEEHHSMHGTPTSHHEHTDRIAMSHDHGGHAGHDMSGMEMPGGIPMADRAPDRDELKLDQLTVPLGPGLPAWPTGLLVRAKLQGDVIQEAAVEILGDPPAGTEPYWASAKRQPARRLDTCVRLLTVAGWEDAAITAARLRDDILMENDVQSDVTRWARRVRRSRTLRWLLTGLGVLDGPKWTDSSLAGDAYDRLMRWTSSNPEEDDPAVILDALPRLLTGAEFATARLIVASLDPDLERLRVPHG</sequence>